<evidence type="ECO:0000313" key="2">
    <source>
        <dbReference type="EMBL" id="KPV76828.1"/>
    </source>
</evidence>
<organism evidence="2 3">
    <name type="scientific">Rhodotorula graminis (strain WP1)</name>
    <dbReference type="NCBI Taxonomy" id="578459"/>
    <lineage>
        <taxon>Eukaryota</taxon>
        <taxon>Fungi</taxon>
        <taxon>Dikarya</taxon>
        <taxon>Basidiomycota</taxon>
        <taxon>Pucciniomycotina</taxon>
        <taxon>Microbotryomycetes</taxon>
        <taxon>Sporidiobolales</taxon>
        <taxon>Sporidiobolaceae</taxon>
        <taxon>Rhodotorula</taxon>
    </lineage>
</organism>
<keyword evidence="3" id="KW-1185">Reference proteome</keyword>
<protein>
    <submittedName>
        <fullName evidence="2">Uncharacterized protein</fullName>
    </submittedName>
</protein>
<dbReference type="PANTHER" id="PTHR31606">
    <property type="entry name" value="WW DOMAIN BINDING PROTEIN 2, ISOFORM E"/>
    <property type="match status" value="1"/>
</dbReference>
<evidence type="ECO:0000256" key="1">
    <source>
        <dbReference type="SAM" id="MobiDB-lite"/>
    </source>
</evidence>
<feature type="compositionally biased region" description="Pro residues" evidence="1">
    <location>
        <begin position="217"/>
        <end position="232"/>
    </location>
</feature>
<dbReference type="AlphaFoldDB" id="A0A194S7X2"/>
<feature type="compositionally biased region" description="Low complexity" evidence="1">
    <location>
        <begin position="233"/>
        <end position="242"/>
    </location>
</feature>
<evidence type="ECO:0000313" key="3">
    <source>
        <dbReference type="Proteomes" id="UP000053890"/>
    </source>
</evidence>
<accession>A0A194S7X2</accession>
<reference evidence="2 3" key="1">
    <citation type="journal article" date="2015" name="Front. Microbiol.">
        <title>Genome sequence of the plant growth promoting endophytic yeast Rhodotorula graminis WP1.</title>
        <authorList>
            <person name="Firrincieli A."/>
            <person name="Otillar R."/>
            <person name="Salamov A."/>
            <person name="Schmutz J."/>
            <person name="Khan Z."/>
            <person name="Redman R.S."/>
            <person name="Fleck N.D."/>
            <person name="Lindquist E."/>
            <person name="Grigoriev I.V."/>
            <person name="Doty S.L."/>
        </authorList>
    </citation>
    <scope>NUCLEOTIDE SEQUENCE [LARGE SCALE GENOMIC DNA]</scope>
    <source>
        <strain evidence="2 3">WP1</strain>
    </source>
</reference>
<dbReference type="Proteomes" id="UP000053890">
    <property type="component" value="Unassembled WGS sequence"/>
</dbReference>
<dbReference type="SUPFAM" id="SSF50729">
    <property type="entry name" value="PH domain-like"/>
    <property type="match status" value="2"/>
</dbReference>
<proteinExistence type="predicted"/>
<dbReference type="GO" id="GO:0005634">
    <property type="term" value="C:nucleus"/>
    <property type="evidence" value="ECO:0007669"/>
    <property type="project" value="TreeGrafter"/>
</dbReference>
<dbReference type="OMA" id="NYYEALC"/>
<dbReference type="GO" id="GO:0031490">
    <property type="term" value="F:chromatin DNA binding"/>
    <property type="evidence" value="ECO:0007669"/>
    <property type="project" value="TreeGrafter"/>
</dbReference>
<feature type="compositionally biased region" description="Low complexity" evidence="1">
    <location>
        <begin position="122"/>
        <end position="131"/>
    </location>
</feature>
<dbReference type="InterPro" id="IPR044852">
    <property type="entry name" value="WBP2-like"/>
</dbReference>
<feature type="region of interest" description="Disordered" evidence="1">
    <location>
        <begin position="207"/>
        <end position="309"/>
    </location>
</feature>
<dbReference type="PANTHER" id="PTHR31606:SF1">
    <property type="entry name" value="WW DOMAIN BINDING PROTEIN 2, ISOFORM E"/>
    <property type="match status" value="1"/>
</dbReference>
<dbReference type="RefSeq" id="XP_018272877.1">
    <property type="nucleotide sequence ID" value="XM_018413996.1"/>
</dbReference>
<dbReference type="OrthoDB" id="1259151at2759"/>
<dbReference type="EMBL" id="KQ474075">
    <property type="protein sequence ID" value="KPV76828.1"/>
    <property type="molecule type" value="Genomic_DNA"/>
</dbReference>
<feature type="region of interest" description="Disordered" evidence="1">
    <location>
        <begin position="75"/>
        <end position="131"/>
    </location>
</feature>
<feature type="compositionally biased region" description="Low complexity" evidence="1">
    <location>
        <begin position="253"/>
        <end position="271"/>
    </location>
</feature>
<sequence length="309" mass="31942">MAALNWAMLTPQGKPVPLPHEKWLFSSSPGTVAISLFPHPPGSPLNLEPKPTDTHYKHQHGTLYLSQKRVVYVAPPSSTSTPSARRHLVPSGATSTATTSHADQQSTIASGSASILPPPRPSTSSAPSGPATLESLSVPLRAFVDGRLVQPWFSANYYEALCLEGDGNGGLEGPHLVRFYFKEGGAPDFYSAVEEVKARLELSSATRGTPVEQLPAYEPPPPSSTSSPPAPPASLSSSSSSPAPAPPSPHTGAGAVPSPADLAAASVATAADESEQLERDERCAAQGGPPPGVGVDEAPPGYDEAQVRA</sequence>
<dbReference type="GeneID" id="28974444"/>
<dbReference type="GO" id="GO:0003713">
    <property type="term" value="F:transcription coactivator activity"/>
    <property type="evidence" value="ECO:0007669"/>
    <property type="project" value="InterPro"/>
</dbReference>
<name>A0A194S7X2_RHOGW</name>
<gene>
    <name evidence="2" type="ORF">RHOBADRAFT_42038</name>
</gene>
<feature type="compositionally biased region" description="Low complexity" evidence="1">
    <location>
        <begin position="93"/>
        <end position="107"/>
    </location>
</feature>